<dbReference type="NCBIfam" id="TIGR01668">
    <property type="entry name" value="YqeG_hyp_ppase"/>
    <property type="match status" value="1"/>
</dbReference>
<dbReference type="PANTHER" id="PTHR19288">
    <property type="entry name" value="4-NITROPHENYLPHOSPHATASE-RELATED"/>
    <property type="match status" value="1"/>
</dbReference>
<dbReference type="AlphaFoldDB" id="K4LGA8"/>
<gene>
    <name evidence="1" type="ordered locus">Tph_c16730</name>
</gene>
<reference evidence="1 2" key="1">
    <citation type="journal article" date="2012" name="BMC Genomics">
        <title>Genome-guided analysis of physiological and morphological traits of the fermentative acetate oxidizer Thermacetogenium phaeum.</title>
        <authorList>
            <person name="Oehler D."/>
            <person name="Poehlein A."/>
            <person name="Leimbach A."/>
            <person name="Muller N."/>
            <person name="Daniel R."/>
            <person name="Gottschalk G."/>
            <person name="Schink B."/>
        </authorList>
    </citation>
    <scope>NUCLEOTIDE SEQUENCE [LARGE SCALE GENOMIC DNA]</scope>
    <source>
        <strain evidence="2">ATCC BAA-254 / DSM 26808 / PB</strain>
    </source>
</reference>
<name>K4LGA8_THEPS</name>
<dbReference type="InterPro" id="IPR006549">
    <property type="entry name" value="HAD-SF_hydro_IIIA"/>
</dbReference>
<dbReference type="Gene3D" id="3.40.50.1000">
    <property type="entry name" value="HAD superfamily/HAD-like"/>
    <property type="match status" value="1"/>
</dbReference>
<dbReference type="GO" id="GO:0005737">
    <property type="term" value="C:cytoplasm"/>
    <property type="evidence" value="ECO:0007669"/>
    <property type="project" value="TreeGrafter"/>
</dbReference>
<sequence length="164" mass="18887">MQLLQPKKMYKSIFDIPLSELYASGIRGIILDLDNTLTEWNNPRLSEETAEWLVRAARTGLKLCFVSNNSDYRVREVAERAGVPFIARARKPRRRSFRRAMELMGTKPETTAVIGDQLFTDMLGGNRLGLFTILVTPISNEEFIGTRFMRFLEKLILKKRVDAF</sequence>
<keyword evidence="2" id="KW-1185">Reference proteome</keyword>
<dbReference type="GO" id="GO:0008962">
    <property type="term" value="F:phosphatidylglycerophosphatase activity"/>
    <property type="evidence" value="ECO:0007669"/>
    <property type="project" value="InterPro"/>
</dbReference>
<dbReference type="RefSeq" id="WP_015050758.1">
    <property type="nucleotide sequence ID" value="NC_018870.1"/>
</dbReference>
<dbReference type="EMBL" id="CP003732">
    <property type="protein sequence ID" value="AFV11878.1"/>
    <property type="molecule type" value="Genomic_DNA"/>
</dbReference>
<dbReference type="InterPro" id="IPR036412">
    <property type="entry name" value="HAD-like_sf"/>
</dbReference>
<dbReference type="HOGENOM" id="CLU_056221_4_0_9"/>
<proteinExistence type="predicted"/>
<dbReference type="CDD" id="cd16416">
    <property type="entry name" value="HAD_BsYqeG-like"/>
    <property type="match status" value="1"/>
</dbReference>
<dbReference type="NCBIfam" id="TIGR01662">
    <property type="entry name" value="HAD-SF-IIIA"/>
    <property type="match status" value="1"/>
</dbReference>
<dbReference type="InterPro" id="IPR006439">
    <property type="entry name" value="HAD-SF_hydro_IA"/>
</dbReference>
<dbReference type="InterPro" id="IPR010021">
    <property type="entry name" value="PGPP1/Gep4"/>
</dbReference>
<evidence type="ECO:0000313" key="2">
    <source>
        <dbReference type="Proteomes" id="UP000000467"/>
    </source>
</evidence>
<dbReference type="SUPFAM" id="SSF56784">
    <property type="entry name" value="HAD-like"/>
    <property type="match status" value="1"/>
</dbReference>
<dbReference type="eggNOG" id="COG2179">
    <property type="taxonomic scope" value="Bacteria"/>
</dbReference>
<dbReference type="PANTHER" id="PTHR19288:SF25">
    <property type="entry name" value="PHOSPHATIDYLGLYCEROPHOSPHATASE GEP4, MITOCHONDRIAL"/>
    <property type="match status" value="1"/>
</dbReference>
<dbReference type="InterPro" id="IPR023214">
    <property type="entry name" value="HAD_sf"/>
</dbReference>
<dbReference type="KEGG" id="tpz:Tph_c16730"/>
<accession>K4LGA8</accession>
<dbReference type="STRING" id="1089553.Tph_c16730"/>
<protein>
    <submittedName>
        <fullName evidence="1">HAD-superfamily phosphatase subfamily IIIA</fullName>
    </submittedName>
</protein>
<dbReference type="Pfam" id="PF13242">
    <property type="entry name" value="Hydrolase_like"/>
    <property type="match status" value="1"/>
</dbReference>
<evidence type="ECO:0000313" key="1">
    <source>
        <dbReference type="EMBL" id="AFV11878.1"/>
    </source>
</evidence>
<organism evidence="1 2">
    <name type="scientific">Thermacetogenium phaeum (strain ATCC BAA-254 / DSM 26808 / PB)</name>
    <dbReference type="NCBI Taxonomy" id="1089553"/>
    <lineage>
        <taxon>Bacteria</taxon>
        <taxon>Bacillati</taxon>
        <taxon>Bacillota</taxon>
        <taxon>Clostridia</taxon>
        <taxon>Thermoanaerobacterales</taxon>
        <taxon>Thermoanaerobacteraceae</taxon>
        <taxon>Thermacetogenium</taxon>
    </lineage>
</organism>
<dbReference type="OrthoDB" id="9787572at2"/>
<dbReference type="NCBIfam" id="TIGR01549">
    <property type="entry name" value="HAD-SF-IA-v1"/>
    <property type="match status" value="1"/>
</dbReference>
<dbReference type="Proteomes" id="UP000000467">
    <property type="component" value="Chromosome"/>
</dbReference>